<feature type="binding site" evidence="7">
    <location>
        <position position="177"/>
    </location>
    <ligand>
        <name>Zn(2+)</name>
        <dbReference type="ChEBI" id="CHEBI:29105"/>
    </ligand>
</feature>
<dbReference type="OrthoDB" id="420264at2759"/>
<dbReference type="SUPFAM" id="SSF52467">
    <property type="entry name" value="DHS-like NAD/FAD-binding domain"/>
    <property type="match status" value="1"/>
</dbReference>
<feature type="region of interest" description="Disordered" evidence="8">
    <location>
        <begin position="348"/>
        <end position="467"/>
    </location>
</feature>
<comment type="cofactor">
    <cofactor evidence="1">
        <name>Zn(2+)</name>
        <dbReference type="ChEBI" id="CHEBI:29105"/>
    </cofactor>
</comment>
<dbReference type="GO" id="GO:0005634">
    <property type="term" value="C:nucleus"/>
    <property type="evidence" value="ECO:0007669"/>
    <property type="project" value="TreeGrafter"/>
</dbReference>
<evidence type="ECO:0000256" key="7">
    <source>
        <dbReference type="PROSITE-ProRule" id="PRU00236"/>
    </source>
</evidence>
<dbReference type="InterPro" id="IPR026590">
    <property type="entry name" value="Ssirtuin_cat_dom"/>
</dbReference>
<accession>A0A6A6X690</accession>
<feature type="compositionally biased region" description="Low complexity" evidence="8">
    <location>
        <begin position="436"/>
        <end position="445"/>
    </location>
</feature>
<feature type="binding site" evidence="7">
    <location>
        <position position="182"/>
    </location>
    <ligand>
        <name>Zn(2+)</name>
        <dbReference type="ChEBI" id="CHEBI:29105"/>
    </ligand>
</feature>
<dbReference type="GO" id="GO:0017136">
    <property type="term" value="F:histone deacetylase activity, NAD-dependent"/>
    <property type="evidence" value="ECO:0007669"/>
    <property type="project" value="TreeGrafter"/>
</dbReference>
<keyword evidence="6" id="KW-0520">NAD</keyword>
<dbReference type="GO" id="GO:0070403">
    <property type="term" value="F:NAD+ binding"/>
    <property type="evidence" value="ECO:0007669"/>
    <property type="project" value="InterPro"/>
</dbReference>
<dbReference type="AlphaFoldDB" id="A0A6A6X690"/>
<dbReference type="PROSITE" id="PS50305">
    <property type="entry name" value="SIRTUIN"/>
    <property type="match status" value="1"/>
</dbReference>
<evidence type="ECO:0000256" key="8">
    <source>
        <dbReference type="SAM" id="MobiDB-lite"/>
    </source>
</evidence>
<feature type="compositionally biased region" description="Basic and acidic residues" evidence="8">
    <location>
        <begin position="288"/>
        <end position="307"/>
    </location>
</feature>
<dbReference type="InterPro" id="IPR026591">
    <property type="entry name" value="Sirtuin_cat_small_dom_sf"/>
</dbReference>
<feature type="active site" description="Proton acceptor" evidence="7">
    <location>
        <position position="145"/>
    </location>
</feature>
<feature type="compositionally biased region" description="Polar residues" evidence="8">
    <location>
        <begin position="381"/>
        <end position="390"/>
    </location>
</feature>
<evidence type="ECO:0000256" key="1">
    <source>
        <dbReference type="ARBA" id="ARBA00001947"/>
    </source>
</evidence>
<evidence type="ECO:0000256" key="2">
    <source>
        <dbReference type="ARBA" id="ARBA00006924"/>
    </source>
</evidence>
<dbReference type="Gene3D" id="3.30.1600.10">
    <property type="entry name" value="SIR2/SIRT2 'Small Domain"/>
    <property type="match status" value="1"/>
</dbReference>
<feature type="binding site" evidence="7">
    <location>
        <position position="156"/>
    </location>
    <ligand>
        <name>Zn(2+)</name>
        <dbReference type="ChEBI" id="CHEBI:29105"/>
    </ligand>
</feature>
<dbReference type="InterPro" id="IPR029035">
    <property type="entry name" value="DHS-like_NAD/FAD-binding_dom"/>
</dbReference>
<name>A0A6A6X690_9PLEO</name>
<evidence type="ECO:0000256" key="5">
    <source>
        <dbReference type="ARBA" id="ARBA00022833"/>
    </source>
</evidence>
<protein>
    <submittedName>
        <fullName evidence="10">SIR2-domain-containing protein</fullName>
    </submittedName>
</protein>
<dbReference type="Proteomes" id="UP000799757">
    <property type="component" value="Unassembled WGS sequence"/>
</dbReference>
<evidence type="ECO:0000313" key="10">
    <source>
        <dbReference type="EMBL" id="KAF2791866.1"/>
    </source>
</evidence>
<evidence type="ECO:0000256" key="4">
    <source>
        <dbReference type="ARBA" id="ARBA00022723"/>
    </source>
</evidence>
<feature type="binding site" evidence="7">
    <location>
        <position position="153"/>
    </location>
    <ligand>
        <name>Zn(2+)</name>
        <dbReference type="ChEBI" id="CHEBI:29105"/>
    </ligand>
</feature>
<feature type="compositionally biased region" description="Polar residues" evidence="8">
    <location>
        <begin position="355"/>
        <end position="366"/>
    </location>
</feature>
<dbReference type="EMBL" id="MU001998">
    <property type="protein sequence ID" value="KAF2791866.1"/>
    <property type="molecule type" value="Genomic_DNA"/>
</dbReference>
<dbReference type="InterPro" id="IPR003000">
    <property type="entry name" value="Sirtuin"/>
</dbReference>
<feature type="compositionally biased region" description="Polar residues" evidence="8">
    <location>
        <begin position="400"/>
        <end position="409"/>
    </location>
</feature>
<comment type="similarity">
    <text evidence="2">Belongs to the sirtuin family. Class I subfamily.</text>
</comment>
<keyword evidence="11" id="KW-1185">Reference proteome</keyword>
<gene>
    <name evidence="10" type="ORF">K505DRAFT_418837</name>
</gene>
<organism evidence="10 11">
    <name type="scientific">Melanomma pulvis-pyrius CBS 109.77</name>
    <dbReference type="NCBI Taxonomy" id="1314802"/>
    <lineage>
        <taxon>Eukaryota</taxon>
        <taxon>Fungi</taxon>
        <taxon>Dikarya</taxon>
        <taxon>Ascomycota</taxon>
        <taxon>Pezizomycotina</taxon>
        <taxon>Dothideomycetes</taxon>
        <taxon>Pleosporomycetidae</taxon>
        <taxon>Pleosporales</taxon>
        <taxon>Melanommataceae</taxon>
        <taxon>Melanomma</taxon>
    </lineage>
</organism>
<evidence type="ECO:0000256" key="3">
    <source>
        <dbReference type="ARBA" id="ARBA00022679"/>
    </source>
</evidence>
<dbReference type="Pfam" id="PF02146">
    <property type="entry name" value="SIR2"/>
    <property type="match status" value="1"/>
</dbReference>
<feature type="domain" description="Deacetylase sirtuin-type" evidence="9">
    <location>
        <begin position="15"/>
        <end position="277"/>
    </location>
</feature>
<dbReference type="InterPro" id="IPR050134">
    <property type="entry name" value="NAD-dep_sirtuin_deacylases"/>
</dbReference>
<keyword evidence="5 7" id="KW-0862">Zinc</keyword>
<dbReference type="PANTHER" id="PTHR11085:SF6">
    <property type="entry name" value="NAD-DEPENDENT PROTEIN DEACETYLASE SIRTUIN-2"/>
    <property type="match status" value="1"/>
</dbReference>
<keyword evidence="3" id="KW-0808">Transferase</keyword>
<dbReference type="PANTHER" id="PTHR11085">
    <property type="entry name" value="NAD-DEPENDENT PROTEIN DEACYLASE SIRTUIN-5, MITOCHONDRIAL-RELATED"/>
    <property type="match status" value="1"/>
</dbReference>
<evidence type="ECO:0000313" key="11">
    <source>
        <dbReference type="Proteomes" id="UP000799757"/>
    </source>
</evidence>
<dbReference type="GO" id="GO:0046872">
    <property type="term" value="F:metal ion binding"/>
    <property type="evidence" value="ECO:0007669"/>
    <property type="project" value="UniProtKB-KW"/>
</dbReference>
<reference evidence="10" key="1">
    <citation type="journal article" date="2020" name="Stud. Mycol.">
        <title>101 Dothideomycetes genomes: a test case for predicting lifestyles and emergence of pathogens.</title>
        <authorList>
            <person name="Haridas S."/>
            <person name="Albert R."/>
            <person name="Binder M."/>
            <person name="Bloem J."/>
            <person name="Labutti K."/>
            <person name="Salamov A."/>
            <person name="Andreopoulos B."/>
            <person name="Baker S."/>
            <person name="Barry K."/>
            <person name="Bills G."/>
            <person name="Bluhm B."/>
            <person name="Cannon C."/>
            <person name="Castanera R."/>
            <person name="Culley D."/>
            <person name="Daum C."/>
            <person name="Ezra D."/>
            <person name="Gonzalez J."/>
            <person name="Henrissat B."/>
            <person name="Kuo A."/>
            <person name="Liang C."/>
            <person name="Lipzen A."/>
            <person name="Lutzoni F."/>
            <person name="Magnuson J."/>
            <person name="Mondo S."/>
            <person name="Nolan M."/>
            <person name="Ohm R."/>
            <person name="Pangilinan J."/>
            <person name="Park H.-J."/>
            <person name="Ramirez L."/>
            <person name="Alfaro M."/>
            <person name="Sun H."/>
            <person name="Tritt A."/>
            <person name="Yoshinaga Y."/>
            <person name="Zwiers L.-H."/>
            <person name="Turgeon B."/>
            <person name="Goodwin S."/>
            <person name="Spatafora J."/>
            <person name="Crous P."/>
            <person name="Grigoriev I."/>
        </authorList>
    </citation>
    <scope>NUCLEOTIDE SEQUENCE</scope>
    <source>
        <strain evidence="10">CBS 109.77</strain>
    </source>
</reference>
<sequence>MGQEQSAIDENTPTETLDSRTVEAVGKYIKDGRAQRIVVMTGAGISTSAGIPDFRSPETGLYANLQRLKLPYAEAVFTLDYFRNNPLPFYILAQELYPGKFRPTITHAFINLLSQKGLLLKLFTQNIDCLEREAGVPNDKIIEAHGSFAKQSCIECKASYPKELMLKAINEKSVPHCLEDNCDGLVKPDIVFFGEQLPSEFFTSMDLPAEADLCIVMGTSLSVAPFARLPQFCTDRTPRVLINQEAVGGLGSRPDDVLMLGDCDTGVRKLAEACGWLEELESMWAKTAPEKQPKTDKEKAKKSRDEQLQEEVEKLTKEIEENLRIEQEQHQWLNKHVDNKFAKIQEETEKEVPTTPATQLSLNQEAQRQRLDKDVVVGSSVFGNTQSDGPSQPAKKLDQSQHSWLNQHMGNKVARLQTEDSIEETLQPASAKLENEANSESPSASQTEASKTDSGGGGLQHVFPHLG</sequence>
<feature type="region of interest" description="Disordered" evidence="8">
    <location>
        <begin position="285"/>
        <end position="307"/>
    </location>
</feature>
<dbReference type="CDD" id="cd01408">
    <property type="entry name" value="SIRT1"/>
    <property type="match status" value="1"/>
</dbReference>
<evidence type="ECO:0000259" key="9">
    <source>
        <dbReference type="PROSITE" id="PS50305"/>
    </source>
</evidence>
<keyword evidence="4 7" id="KW-0479">Metal-binding</keyword>
<evidence type="ECO:0000256" key="6">
    <source>
        <dbReference type="ARBA" id="ARBA00023027"/>
    </source>
</evidence>
<dbReference type="Gene3D" id="3.40.50.1220">
    <property type="entry name" value="TPP-binding domain"/>
    <property type="match status" value="1"/>
</dbReference>
<proteinExistence type="inferred from homology"/>